<accession>V9EXS1</accession>
<evidence type="ECO:0000256" key="1">
    <source>
        <dbReference type="SAM" id="MobiDB-lite"/>
    </source>
</evidence>
<dbReference type="Proteomes" id="UP000018721">
    <property type="component" value="Unassembled WGS sequence"/>
</dbReference>
<feature type="region of interest" description="Disordered" evidence="1">
    <location>
        <begin position="342"/>
        <end position="381"/>
    </location>
</feature>
<sequence>MRIPAAARTLLEVSPAIQLPEVHDTDLYKDISRCDRKELQPNDKPTICADPQQLAPLPFANSDDTRANYTHWGNDQMDTGSAPIVSQGASRDEHFDAASVASTTPNRSGRDRNWSARIRASIARLMEIEGVCLDSEGYTRLTEEKRAAKEVQQAFRERVDRLQVASEAAHKEHWKRLRDVYPASTAKKMRFTIADHPSPSATTMISSSATPASYEPRHEALDALAVAAATEEFSEPLTASEANRGSHRQNVSSFENGVGTEQNPVRVHDPQLANNLADKLVQLLGQLQATSDEATAEPILAAAATIALEATEMRRNEEVALARMVEIEEHRQHIMQGVLEYEMRKEQREKDESSKECTATLSGSHGSQKDSGAKVDERQQD</sequence>
<dbReference type="OrthoDB" id="126583at2759"/>
<proteinExistence type="predicted"/>
<dbReference type="eggNOG" id="ENOG502SV7F">
    <property type="taxonomic scope" value="Eukaryota"/>
</dbReference>
<dbReference type="EMBL" id="ANIZ01001924">
    <property type="protein sequence ID" value="ETI44044.1"/>
    <property type="molecule type" value="Genomic_DNA"/>
</dbReference>
<evidence type="ECO:0000313" key="2">
    <source>
        <dbReference type="EMBL" id="ETI44044.1"/>
    </source>
</evidence>
<feature type="compositionally biased region" description="Basic and acidic residues" evidence="1">
    <location>
        <begin position="367"/>
        <end position="381"/>
    </location>
</feature>
<feature type="compositionally biased region" description="Polar residues" evidence="1">
    <location>
        <begin position="356"/>
        <end position="366"/>
    </location>
</feature>
<feature type="compositionally biased region" description="Polar residues" evidence="1">
    <location>
        <begin position="67"/>
        <end position="79"/>
    </location>
</feature>
<protein>
    <submittedName>
        <fullName evidence="2">Uncharacterized protein</fullName>
    </submittedName>
</protein>
<dbReference type="AlphaFoldDB" id="V9EXS1"/>
<feature type="region of interest" description="Disordered" evidence="1">
    <location>
        <begin position="39"/>
        <end position="112"/>
    </location>
</feature>
<comment type="caution">
    <text evidence="2">The sequence shown here is derived from an EMBL/GenBank/DDBJ whole genome shotgun (WGS) entry which is preliminary data.</text>
</comment>
<gene>
    <name evidence="2" type="ORF">F443_11208</name>
</gene>
<organism evidence="2 3">
    <name type="scientific">Phytophthora nicotianae P1569</name>
    <dbReference type="NCBI Taxonomy" id="1317065"/>
    <lineage>
        <taxon>Eukaryota</taxon>
        <taxon>Sar</taxon>
        <taxon>Stramenopiles</taxon>
        <taxon>Oomycota</taxon>
        <taxon>Peronosporomycetes</taxon>
        <taxon>Peronosporales</taxon>
        <taxon>Peronosporaceae</taxon>
        <taxon>Phytophthora</taxon>
    </lineage>
</organism>
<feature type="compositionally biased region" description="Basic and acidic residues" evidence="1">
    <location>
        <begin position="342"/>
        <end position="355"/>
    </location>
</feature>
<evidence type="ECO:0000313" key="3">
    <source>
        <dbReference type="Proteomes" id="UP000018721"/>
    </source>
</evidence>
<reference evidence="2 3" key="1">
    <citation type="submission" date="2013-11" db="EMBL/GenBank/DDBJ databases">
        <title>The Genome Sequence of Phytophthora parasitica P1569.</title>
        <authorList>
            <consortium name="The Broad Institute Genomics Platform"/>
            <person name="Russ C."/>
            <person name="Tyler B."/>
            <person name="Panabieres F."/>
            <person name="Shan W."/>
            <person name="Tripathy S."/>
            <person name="Grunwald N."/>
            <person name="Machado M."/>
            <person name="Johnson C.S."/>
            <person name="Arredondo F."/>
            <person name="Hong C."/>
            <person name="Coffey M."/>
            <person name="Young S.K."/>
            <person name="Zeng Q."/>
            <person name="Gargeya S."/>
            <person name="Fitzgerald M."/>
            <person name="Abouelleil A."/>
            <person name="Alvarado L."/>
            <person name="Chapman S.B."/>
            <person name="Gainer-Dewar J."/>
            <person name="Goldberg J."/>
            <person name="Griggs A."/>
            <person name="Gujja S."/>
            <person name="Hansen M."/>
            <person name="Howarth C."/>
            <person name="Imamovic A."/>
            <person name="Ireland A."/>
            <person name="Larimer J."/>
            <person name="McCowan C."/>
            <person name="Murphy C."/>
            <person name="Pearson M."/>
            <person name="Poon T.W."/>
            <person name="Priest M."/>
            <person name="Roberts A."/>
            <person name="Saif S."/>
            <person name="Shea T."/>
            <person name="Sykes S."/>
            <person name="Wortman J."/>
            <person name="Nusbaum C."/>
            <person name="Birren B."/>
        </authorList>
    </citation>
    <scope>NUCLEOTIDE SEQUENCE [LARGE SCALE GENOMIC DNA]</scope>
    <source>
        <strain evidence="2 3">P1569</strain>
    </source>
</reference>
<name>V9EXS1_PHYNI</name>
<keyword evidence="3" id="KW-1185">Reference proteome</keyword>